<comment type="caution">
    <text evidence="1">The sequence shown here is derived from an EMBL/GenBank/DDBJ whole genome shotgun (WGS) entry which is preliminary data.</text>
</comment>
<dbReference type="Proteomes" id="UP000199663">
    <property type="component" value="Unassembled WGS sequence"/>
</dbReference>
<name>A0A1H3T4G8_9BACT</name>
<reference evidence="1 2" key="1">
    <citation type="submission" date="2016-10" db="EMBL/GenBank/DDBJ databases">
        <authorList>
            <person name="Varghese N."/>
            <person name="Submissions S."/>
        </authorList>
    </citation>
    <scope>NUCLEOTIDE SEQUENCE [LARGE SCALE GENOMIC DNA]</scope>
    <source>
        <strain evidence="1 2">DSM 17997</strain>
    </source>
</reference>
<sequence>MWIASTFGFISIVQHWDQTDTFLVRARLKKDLQLLFDDKRILEIPSADYRYRVLVKKQEMADVLVKMIKDIDYPNFKNEIASLPEQRDKLSAYHEIWGLMKDHSEQLK</sequence>
<protein>
    <submittedName>
        <fullName evidence="1">Uncharacterized protein</fullName>
    </submittedName>
</protein>
<accession>A0A1H3T4G8</accession>
<gene>
    <name evidence="1" type="ORF">SAMN05444412_11522</name>
</gene>
<dbReference type="EMBL" id="FNQC01000015">
    <property type="protein sequence ID" value="SDZ44788.1"/>
    <property type="molecule type" value="Genomic_DNA"/>
</dbReference>
<dbReference type="RefSeq" id="WP_019599399.1">
    <property type="nucleotide sequence ID" value="NZ_FNQC01000015.1"/>
</dbReference>
<evidence type="ECO:0000313" key="1">
    <source>
        <dbReference type="EMBL" id="SDZ44788.1"/>
    </source>
</evidence>
<evidence type="ECO:0000313" key="2">
    <source>
        <dbReference type="Proteomes" id="UP000199663"/>
    </source>
</evidence>
<proteinExistence type="predicted"/>
<keyword evidence="2" id="KW-1185">Reference proteome</keyword>
<organism evidence="1 2">
    <name type="scientific">Rhodonellum ikkaensis</name>
    <dbReference type="NCBI Taxonomy" id="336829"/>
    <lineage>
        <taxon>Bacteria</taxon>
        <taxon>Pseudomonadati</taxon>
        <taxon>Bacteroidota</taxon>
        <taxon>Cytophagia</taxon>
        <taxon>Cytophagales</taxon>
        <taxon>Cytophagaceae</taxon>
        <taxon>Rhodonellum</taxon>
    </lineage>
</organism>